<comment type="similarity">
    <text evidence="2">Belongs to the XPA family.</text>
</comment>
<evidence type="ECO:0000256" key="9">
    <source>
        <dbReference type="ARBA" id="ARBA00023242"/>
    </source>
</evidence>
<feature type="domain" description="XPA C-terminal" evidence="12">
    <location>
        <begin position="217"/>
        <end position="267"/>
    </location>
</feature>
<evidence type="ECO:0000256" key="3">
    <source>
        <dbReference type="ARBA" id="ARBA00022723"/>
    </source>
</evidence>
<evidence type="ECO:0000256" key="1">
    <source>
        <dbReference type="ARBA" id="ARBA00004123"/>
    </source>
</evidence>
<keyword evidence="9" id="KW-0539">Nucleus</keyword>
<accession>A0A9P8C5H6</accession>
<evidence type="ECO:0000256" key="2">
    <source>
        <dbReference type="ARBA" id="ARBA00005548"/>
    </source>
</evidence>
<keyword evidence="7" id="KW-0238">DNA-binding</keyword>
<dbReference type="PROSITE" id="PS00753">
    <property type="entry name" value="XPA_2"/>
    <property type="match status" value="1"/>
</dbReference>
<dbReference type="SUPFAM" id="SSF46955">
    <property type="entry name" value="Putative DNA-binding domain"/>
    <property type="match status" value="1"/>
</dbReference>
<evidence type="ECO:0000259" key="12">
    <source>
        <dbReference type="Pfam" id="PF05181"/>
    </source>
</evidence>
<keyword evidence="8" id="KW-0234">DNA repair</keyword>
<dbReference type="GO" id="GO:0006284">
    <property type="term" value="P:base-excision repair"/>
    <property type="evidence" value="ECO:0007669"/>
    <property type="project" value="TreeGrafter"/>
</dbReference>
<keyword evidence="5" id="KW-0863">Zinc-finger</keyword>
<dbReference type="GO" id="GO:0000110">
    <property type="term" value="C:nucleotide-excision repair factor 1 complex"/>
    <property type="evidence" value="ECO:0007669"/>
    <property type="project" value="TreeGrafter"/>
</dbReference>
<dbReference type="NCBIfam" id="TIGR00598">
    <property type="entry name" value="rad14"/>
    <property type="match status" value="1"/>
</dbReference>
<keyword evidence="6" id="KW-0862">Zinc</keyword>
<protein>
    <recommendedName>
        <fullName evidence="10">DNA repair protein RAD14</fullName>
    </recommendedName>
</protein>
<dbReference type="AlphaFoldDB" id="A0A9P8C5H6"/>
<proteinExistence type="inferred from homology"/>
<evidence type="ECO:0000256" key="8">
    <source>
        <dbReference type="ARBA" id="ARBA00023204"/>
    </source>
</evidence>
<evidence type="ECO:0000256" key="5">
    <source>
        <dbReference type="ARBA" id="ARBA00022771"/>
    </source>
</evidence>
<dbReference type="EMBL" id="MU251458">
    <property type="protein sequence ID" value="KAG9234599.1"/>
    <property type="molecule type" value="Genomic_DNA"/>
</dbReference>
<evidence type="ECO:0000256" key="11">
    <source>
        <dbReference type="SAM" id="MobiDB-lite"/>
    </source>
</evidence>
<dbReference type="GO" id="GO:0000715">
    <property type="term" value="P:nucleotide-excision repair, DNA damage recognition"/>
    <property type="evidence" value="ECO:0007669"/>
    <property type="project" value="TreeGrafter"/>
</dbReference>
<dbReference type="GO" id="GO:0003684">
    <property type="term" value="F:damaged DNA binding"/>
    <property type="evidence" value="ECO:0007669"/>
    <property type="project" value="InterPro"/>
</dbReference>
<evidence type="ECO:0000313" key="13">
    <source>
        <dbReference type="EMBL" id="KAG9234599.1"/>
    </source>
</evidence>
<dbReference type="InterPro" id="IPR037129">
    <property type="entry name" value="XPA_sf"/>
</dbReference>
<feature type="compositionally biased region" description="Basic and acidic residues" evidence="11">
    <location>
        <begin position="330"/>
        <end position="344"/>
    </location>
</feature>
<feature type="region of interest" description="Disordered" evidence="11">
    <location>
        <begin position="319"/>
        <end position="346"/>
    </location>
</feature>
<dbReference type="Pfam" id="PF05181">
    <property type="entry name" value="XPA_C"/>
    <property type="match status" value="1"/>
</dbReference>
<keyword evidence="4" id="KW-0227">DNA damage</keyword>
<dbReference type="InterPro" id="IPR022658">
    <property type="entry name" value="XPA_CS"/>
</dbReference>
<dbReference type="GO" id="GO:1901255">
    <property type="term" value="P:nucleotide-excision repair involved in interstrand cross-link repair"/>
    <property type="evidence" value="ECO:0007669"/>
    <property type="project" value="TreeGrafter"/>
</dbReference>
<dbReference type="PANTHER" id="PTHR10142">
    <property type="entry name" value="DNA REPAIR PROTEIN COMPLEMENTING XP-A CELLS"/>
    <property type="match status" value="1"/>
</dbReference>
<dbReference type="InterPro" id="IPR009061">
    <property type="entry name" value="DNA-bd_dom_put_sf"/>
</dbReference>
<keyword evidence="3" id="KW-0479">Metal-binding</keyword>
<dbReference type="FunFam" id="3.90.530.10:FF:000003">
    <property type="entry name" value="Dna repair rad14 protein"/>
    <property type="match status" value="1"/>
</dbReference>
<organism evidence="13 14">
    <name type="scientific">Amylocarpus encephaloides</name>
    <dbReference type="NCBI Taxonomy" id="45428"/>
    <lineage>
        <taxon>Eukaryota</taxon>
        <taxon>Fungi</taxon>
        <taxon>Dikarya</taxon>
        <taxon>Ascomycota</taxon>
        <taxon>Pezizomycotina</taxon>
        <taxon>Leotiomycetes</taxon>
        <taxon>Helotiales</taxon>
        <taxon>Helotiales incertae sedis</taxon>
        <taxon>Amylocarpus</taxon>
    </lineage>
</organism>
<sequence>MEAPSTPPTPPTPPPRQATGAKPINSRPHPEVFQFLDERRLRARAIPDRSLAAEASSSSLTTPHNLKRSHASISHDGVPSTVRDARITPTKLDEASIQPARKFKQYVDHDFSKMTDTKGGFLTVEDDPWNKVLHAPSEKGGGKPAHMTLAEWERLQLLKDLRRTKSGPFEPGLSILKGDAGEREKCRECKGMEIDWVWLEVFGVAVCGKCKDKWPERYSLLTKTEAKDDYLLTDSELKDPDLLPHLNKPNPHKSHWHDMMLFLRFQVETYAFSPKKWGSAEALDAEFEKRENDKKVRKEAKFKSKLKELKKKTRTEAYRRQVQKGGGRAEFGDRVGNGKHEHEWGQVVVDGEGNSVKSCLECGMEVEELEF</sequence>
<evidence type="ECO:0000256" key="4">
    <source>
        <dbReference type="ARBA" id="ARBA00022763"/>
    </source>
</evidence>
<keyword evidence="14" id="KW-1185">Reference proteome</keyword>
<dbReference type="InterPro" id="IPR022656">
    <property type="entry name" value="XPA_C"/>
</dbReference>
<dbReference type="PANTHER" id="PTHR10142:SF0">
    <property type="entry name" value="DNA REPAIR PROTEIN COMPLEMENTING XP-A CELLS"/>
    <property type="match status" value="1"/>
</dbReference>
<feature type="compositionally biased region" description="Low complexity" evidence="11">
    <location>
        <begin position="50"/>
        <end position="60"/>
    </location>
</feature>
<reference evidence="13" key="1">
    <citation type="journal article" date="2021" name="IMA Fungus">
        <title>Genomic characterization of three marine fungi, including Emericellopsis atlantica sp. nov. with signatures of a generalist lifestyle and marine biomass degradation.</title>
        <authorList>
            <person name="Hagestad O.C."/>
            <person name="Hou L."/>
            <person name="Andersen J.H."/>
            <person name="Hansen E.H."/>
            <person name="Altermark B."/>
            <person name="Li C."/>
            <person name="Kuhnert E."/>
            <person name="Cox R.J."/>
            <person name="Crous P.W."/>
            <person name="Spatafora J.W."/>
            <person name="Lail K."/>
            <person name="Amirebrahimi M."/>
            <person name="Lipzen A."/>
            <person name="Pangilinan J."/>
            <person name="Andreopoulos W."/>
            <person name="Hayes R.D."/>
            <person name="Ng V."/>
            <person name="Grigoriev I.V."/>
            <person name="Jackson S.A."/>
            <person name="Sutton T.D.S."/>
            <person name="Dobson A.D.W."/>
            <person name="Rama T."/>
        </authorList>
    </citation>
    <scope>NUCLEOTIDE SEQUENCE</scope>
    <source>
        <strain evidence="13">TRa018bII</strain>
    </source>
</reference>
<evidence type="ECO:0000256" key="10">
    <source>
        <dbReference type="ARBA" id="ARBA00072989"/>
    </source>
</evidence>
<comment type="subcellular location">
    <subcellularLocation>
        <location evidence="1">Nucleus</location>
    </subcellularLocation>
</comment>
<dbReference type="Proteomes" id="UP000824998">
    <property type="component" value="Unassembled WGS sequence"/>
</dbReference>
<evidence type="ECO:0000313" key="14">
    <source>
        <dbReference type="Proteomes" id="UP000824998"/>
    </source>
</evidence>
<dbReference type="OrthoDB" id="5368863at2759"/>
<feature type="region of interest" description="Disordered" evidence="11">
    <location>
        <begin position="47"/>
        <end position="83"/>
    </location>
</feature>
<gene>
    <name evidence="13" type="ORF">BJ875DRAFT_461183</name>
</gene>
<feature type="region of interest" description="Disordered" evidence="11">
    <location>
        <begin position="1"/>
        <end position="32"/>
    </location>
</feature>
<evidence type="ECO:0000256" key="6">
    <source>
        <dbReference type="ARBA" id="ARBA00022833"/>
    </source>
</evidence>
<dbReference type="GO" id="GO:0070914">
    <property type="term" value="P:UV-damage excision repair"/>
    <property type="evidence" value="ECO:0007669"/>
    <property type="project" value="TreeGrafter"/>
</dbReference>
<dbReference type="Gene3D" id="3.90.530.10">
    <property type="entry name" value="XPA C-terminal domain"/>
    <property type="match status" value="1"/>
</dbReference>
<dbReference type="CDD" id="cd21077">
    <property type="entry name" value="DBD_Rad14"/>
    <property type="match status" value="1"/>
</dbReference>
<feature type="compositionally biased region" description="Pro residues" evidence="11">
    <location>
        <begin position="1"/>
        <end position="16"/>
    </location>
</feature>
<comment type="caution">
    <text evidence="13">The sequence shown here is derived from an EMBL/GenBank/DDBJ whole genome shotgun (WGS) entry which is preliminary data.</text>
</comment>
<evidence type="ECO:0000256" key="7">
    <source>
        <dbReference type="ARBA" id="ARBA00023125"/>
    </source>
</evidence>
<dbReference type="GO" id="GO:0008270">
    <property type="term" value="F:zinc ion binding"/>
    <property type="evidence" value="ECO:0007669"/>
    <property type="project" value="UniProtKB-KW"/>
</dbReference>
<dbReference type="InterPro" id="IPR000465">
    <property type="entry name" value="XPA/RAD14"/>
</dbReference>
<name>A0A9P8C5H6_9HELO</name>